<evidence type="ECO:0000259" key="2">
    <source>
        <dbReference type="PROSITE" id="PS50943"/>
    </source>
</evidence>
<keyword evidence="1" id="KW-0812">Transmembrane</keyword>
<feature type="domain" description="HTH cro/C1-type" evidence="2">
    <location>
        <begin position="24"/>
        <end position="78"/>
    </location>
</feature>
<dbReference type="CDD" id="cd23415">
    <property type="entry name" value="beta-trefoil_Ricin_AH"/>
    <property type="match status" value="1"/>
</dbReference>
<dbReference type="Pfam" id="PF13560">
    <property type="entry name" value="HTH_31"/>
    <property type="match status" value="1"/>
</dbReference>
<reference evidence="4" key="1">
    <citation type="journal article" date="2019" name="Int. J. Syst. Evol. Microbiol.">
        <title>The Global Catalogue of Microorganisms (GCM) 10K type strain sequencing project: providing services to taxonomists for standard genome sequencing and annotation.</title>
        <authorList>
            <consortium name="The Broad Institute Genomics Platform"/>
            <consortium name="The Broad Institute Genome Sequencing Center for Infectious Disease"/>
            <person name="Wu L."/>
            <person name="Ma J."/>
        </authorList>
    </citation>
    <scope>NUCLEOTIDE SEQUENCE [LARGE SCALE GENOMIC DNA]</scope>
    <source>
        <strain evidence="4">CGMCC 4.7177</strain>
    </source>
</reference>
<dbReference type="SMART" id="SM00530">
    <property type="entry name" value="HTH_XRE"/>
    <property type="match status" value="1"/>
</dbReference>
<dbReference type="SUPFAM" id="SSF50370">
    <property type="entry name" value="Ricin B-like lectins"/>
    <property type="match status" value="1"/>
</dbReference>
<dbReference type="InterPro" id="IPR035992">
    <property type="entry name" value="Ricin_B-like_lectins"/>
</dbReference>
<evidence type="ECO:0000256" key="1">
    <source>
        <dbReference type="SAM" id="Phobius"/>
    </source>
</evidence>
<evidence type="ECO:0000313" key="3">
    <source>
        <dbReference type="EMBL" id="MFC4500864.1"/>
    </source>
</evidence>
<accession>A0ABV9ALR8</accession>
<dbReference type="InterPro" id="IPR010982">
    <property type="entry name" value="Lambda_DNA-bd_dom_sf"/>
</dbReference>
<dbReference type="PROSITE" id="PS50231">
    <property type="entry name" value="RICIN_B_LECTIN"/>
    <property type="match status" value="1"/>
</dbReference>
<dbReference type="RefSeq" id="WP_381172035.1">
    <property type="nucleotide sequence ID" value="NZ_JBHSFK010000008.1"/>
</dbReference>
<gene>
    <name evidence="3" type="ORF">ACFPIH_15240</name>
</gene>
<organism evidence="3 4">
    <name type="scientific">Streptomyces vulcanius</name>
    <dbReference type="NCBI Taxonomy" id="1441876"/>
    <lineage>
        <taxon>Bacteria</taxon>
        <taxon>Bacillati</taxon>
        <taxon>Actinomycetota</taxon>
        <taxon>Actinomycetes</taxon>
        <taxon>Kitasatosporales</taxon>
        <taxon>Streptomycetaceae</taxon>
        <taxon>Streptomyces</taxon>
    </lineage>
</organism>
<dbReference type="PROSITE" id="PS50943">
    <property type="entry name" value="HTH_CROC1"/>
    <property type="match status" value="1"/>
</dbReference>
<dbReference type="SUPFAM" id="SSF47413">
    <property type="entry name" value="lambda repressor-like DNA-binding domains"/>
    <property type="match status" value="1"/>
</dbReference>
<comment type="caution">
    <text evidence="3">The sequence shown here is derived from an EMBL/GenBank/DDBJ whole genome shotgun (WGS) entry which is preliminary data.</text>
</comment>
<sequence>MTDRGRPREAADAAAAARRLGEALRLLQQGSGRTLRSLERQVLISDSSLSRYFRGSTVPPWATVRDLCRALDADPTEYRALWEAADRGTCAPPATTTGLQVPANPAPANPAPVDAAPVDAAPVDAACDDASGGRPASPVRRWARAVVARLVRPWVCLTAGVVAGVLVGAALTPLMWRPAPVSGPGSPGAAASLSTHKEGHGTGAALTDRVRIFVSRATGACLDDSLDFGLRSYACNGMSYQRWTEHPFPDGTRRLRNHATGRCLHGDGAGLRTRSCSTSTAQKWLLTAWYDESVEVRSKAAGSCLDDDTSAGLRFLRCDRTKRQKWG</sequence>
<feature type="transmembrane region" description="Helical" evidence="1">
    <location>
        <begin position="154"/>
        <end position="176"/>
    </location>
</feature>
<keyword evidence="1" id="KW-1133">Transmembrane helix</keyword>
<evidence type="ECO:0000313" key="4">
    <source>
        <dbReference type="Proteomes" id="UP001595839"/>
    </source>
</evidence>
<keyword evidence="1" id="KW-0472">Membrane</keyword>
<keyword evidence="4" id="KW-1185">Reference proteome</keyword>
<dbReference type="InterPro" id="IPR000772">
    <property type="entry name" value="Ricin_B_lectin"/>
</dbReference>
<protein>
    <submittedName>
        <fullName evidence="3">Helix-turn-helix domain-containing protein</fullName>
    </submittedName>
</protein>
<dbReference type="Gene3D" id="2.80.10.50">
    <property type="match status" value="1"/>
</dbReference>
<proteinExistence type="predicted"/>
<dbReference type="Proteomes" id="UP001595839">
    <property type="component" value="Unassembled WGS sequence"/>
</dbReference>
<dbReference type="InterPro" id="IPR001387">
    <property type="entry name" value="Cro/C1-type_HTH"/>
</dbReference>
<dbReference type="EMBL" id="JBHSFK010000008">
    <property type="protein sequence ID" value="MFC4500864.1"/>
    <property type="molecule type" value="Genomic_DNA"/>
</dbReference>
<name>A0ABV9ALR8_9ACTN</name>
<dbReference type="Pfam" id="PF00652">
    <property type="entry name" value="Ricin_B_lectin"/>
    <property type="match status" value="1"/>
</dbReference>
<dbReference type="Gene3D" id="1.10.260.40">
    <property type="entry name" value="lambda repressor-like DNA-binding domains"/>
    <property type="match status" value="1"/>
</dbReference>